<dbReference type="Pfam" id="PF02481">
    <property type="entry name" value="DNA_processg_A"/>
    <property type="match status" value="1"/>
</dbReference>
<evidence type="ECO:0000313" key="7">
    <source>
        <dbReference type="EMBL" id="EBO8102618.1"/>
    </source>
</evidence>
<dbReference type="EMBL" id="AAGSNE010000009">
    <property type="protein sequence ID" value="EBR5190826.1"/>
    <property type="molecule type" value="Genomic_DNA"/>
</dbReference>
<sequence length="325" mass="35844">MRSNSVRPSDLKKYLGLTIQTERLTSEQGLLKLINSLRFDSLRDIHDLVESVNLTSILKNKLTVESLINAERYYDIHRQYKIEIIPFGDERYPLSLAMTPNPPAMLYIRGDVNILHEMPGVAIVGSRQVSRAGEEITKRVTSRICESGLVIVSGLAIGTDTNAHQASLDAHAKTIAVLAHGLELAKPKQNAKLARDILENGGAWMSEYPVGRPAFKQSFVQRNRIQVGLSATSILIEAAKDSGTMTQADFAIKAGRPIFAVVPHKINNPLGLNCEGNIQLVNNNLASPLRTSEDYDDLMAVIADSINRIAEYSKIYLNNINTSLL</sequence>
<dbReference type="GO" id="GO:0009294">
    <property type="term" value="P:DNA-mediated transformation"/>
    <property type="evidence" value="ECO:0007669"/>
    <property type="project" value="InterPro"/>
</dbReference>
<evidence type="ECO:0000313" key="12">
    <source>
        <dbReference type="EMBL" id="EDH2234650.1"/>
    </source>
</evidence>
<comment type="caution">
    <text evidence="13">The sequence shown here is derived from an EMBL/GenBank/DDBJ whole genome shotgun (WGS) entry which is preliminary data.</text>
</comment>
<dbReference type="EMBL" id="AAJCMU010000025">
    <property type="protein sequence ID" value="ECK6191807.1"/>
    <property type="molecule type" value="Genomic_DNA"/>
</dbReference>
<dbReference type="InterPro" id="IPR057666">
    <property type="entry name" value="DrpA_SLOG"/>
</dbReference>
<organism evidence="13">
    <name type="scientific">Salmonella enterica</name>
    <name type="common">Salmonella choleraesuis</name>
    <dbReference type="NCBI Taxonomy" id="28901"/>
    <lineage>
        <taxon>Bacteria</taxon>
        <taxon>Pseudomonadati</taxon>
        <taxon>Pseudomonadota</taxon>
        <taxon>Gammaproteobacteria</taxon>
        <taxon>Enterobacterales</taxon>
        <taxon>Enterobacteriaceae</taxon>
        <taxon>Salmonella</taxon>
    </lineage>
</organism>
<evidence type="ECO:0000313" key="8">
    <source>
        <dbReference type="EMBL" id="EBR5190826.1"/>
    </source>
</evidence>
<dbReference type="EMBL" id="AAMGVI010000009">
    <property type="protein sequence ID" value="EDH2234650.1"/>
    <property type="molecule type" value="Genomic_DNA"/>
</dbReference>
<evidence type="ECO:0000313" key="3">
    <source>
        <dbReference type="EMBL" id="EBM3687630.1"/>
    </source>
</evidence>
<dbReference type="Gene3D" id="3.40.50.450">
    <property type="match status" value="1"/>
</dbReference>
<dbReference type="EMBL" id="AAGJRW010000004">
    <property type="protein sequence ID" value="EBO8102618.1"/>
    <property type="molecule type" value="Genomic_DNA"/>
</dbReference>
<dbReference type="EMBL" id="AAGCKI010000002">
    <property type="protein sequence ID" value="EBM3687630.1"/>
    <property type="molecule type" value="Genomic_DNA"/>
</dbReference>
<dbReference type="EMBL" id="AAGYID010000005">
    <property type="protein sequence ID" value="EBT3075195.1"/>
    <property type="molecule type" value="Genomic_DNA"/>
</dbReference>
<evidence type="ECO:0000313" key="11">
    <source>
        <dbReference type="EMBL" id="ECK6191807.1"/>
    </source>
</evidence>
<dbReference type="EMBL" id="AAGFIY010000018">
    <property type="protein sequence ID" value="EBN2702701.1"/>
    <property type="molecule type" value="Genomic_DNA"/>
</dbReference>
<dbReference type="AlphaFoldDB" id="A0A5V5SGC6"/>
<dbReference type="SUPFAM" id="SSF102405">
    <property type="entry name" value="MCP/YpsA-like"/>
    <property type="match status" value="1"/>
</dbReference>
<evidence type="ECO:0000313" key="4">
    <source>
        <dbReference type="EMBL" id="EBN2702701.1"/>
    </source>
</evidence>
<dbReference type="EMBL" id="AAJCHS010000005">
    <property type="protein sequence ID" value="ECK5653890.1"/>
    <property type="molecule type" value="Genomic_DNA"/>
</dbReference>
<evidence type="ECO:0000256" key="1">
    <source>
        <dbReference type="ARBA" id="ARBA00006525"/>
    </source>
</evidence>
<dbReference type="EMBL" id="AAGINW010000046">
    <property type="protein sequence ID" value="EBO4484941.1"/>
    <property type="molecule type" value="Genomic_DNA"/>
</dbReference>
<reference evidence="13" key="1">
    <citation type="submission" date="2019-10" db="EMBL/GenBank/DDBJ databases">
        <authorList>
            <consortium name="PulseNet: The National Subtyping Network for Foodborne Disease Surveillance"/>
            <person name="Tarr C.L."/>
            <person name="Trees E."/>
            <person name="Katz L.S."/>
            <person name="Carleton-Romer H.A."/>
            <person name="Stroika S."/>
            <person name="Kucerova Z."/>
            <person name="Roache K.F."/>
            <person name="Sabol A.L."/>
            <person name="Besser J."/>
            <person name="Gerner-Smidt P."/>
        </authorList>
    </citation>
    <scope>NUCLEOTIDE SEQUENCE</scope>
    <source>
        <strain evidence="8">PNUSAS011071</strain>
        <strain evidence="9">PNUSAS020299</strain>
        <strain evidence="6">PNUSAS040663</strain>
        <strain evidence="4">PNUSAS042006</strain>
        <strain evidence="5">PNUSAS046174</strain>
        <strain evidence="3">PNUSAS049372</strain>
        <strain evidence="7">PNUSAS051318</strain>
        <strain evidence="10">PNUSAS086326</strain>
        <strain evidence="11">PNUSAS086447</strain>
        <strain evidence="12">PNUSAS091652</strain>
        <strain evidence="13">PNUSAS107751</strain>
    </source>
</reference>
<evidence type="ECO:0000313" key="10">
    <source>
        <dbReference type="EMBL" id="ECK5653890.1"/>
    </source>
</evidence>
<gene>
    <name evidence="8" type="ORF">B6407_14615</name>
    <name evidence="9" type="ORF">CJJ76_13725</name>
    <name evidence="5" type="ORF">D1V36_21320</name>
    <name evidence="7" type="ORF">D3S21_06750</name>
    <name evidence="6" type="ORF">DM522_21565</name>
    <name evidence="4" type="ORF">DO290_22355</name>
    <name evidence="3" type="ORF">DY488_08435</name>
    <name evidence="11" type="ORF">FR052_17080</name>
    <name evidence="10" type="ORF">FRL83_11030</name>
    <name evidence="12" type="ORF">GC588_12960</name>
    <name evidence="13" type="ORF">GE747_10015</name>
</gene>
<evidence type="ECO:0000313" key="13">
    <source>
        <dbReference type="EMBL" id="EDJ4847349.1"/>
    </source>
</evidence>
<dbReference type="InterPro" id="IPR003488">
    <property type="entry name" value="DprA"/>
</dbReference>
<dbReference type="RefSeq" id="WP_072600503.1">
    <property type="nucleotide sequence ID" value="NZ_JBNQRO010000002.1"/>
</dbReference>
<evidence type="ECO:0000313" key="9">
    <source>
        <dbReference type="EMBL" id="EBT3075195.1"/>
    </source>
</evidence>
<accession>A0A5V5SGC6</accession>
<name>A0A5V5SGC6_SALER</name>
<feature type="domain" description="Smf/DprA SLOG" evidence="2">
    <location>
        <begin position="84"/>
        <end position="294"/>
    </location>
</feature>
<protein>
    <submittedName>
        <fullName evidence="3 13">DNA processing protein DprA</fullName>
    </submittedName>
</protein>
<comment type="similarity">
    <text evidence="1">Belongs to the DprA/Smf family.</text>
</comment>
<dbReference type="PANTHER" id="PTHR43022:SF1">
    <property type="entry name" value="PROTEIN SMF"/>
    <property type="match status" value="1"/>
</dbReference>
<evidence type="ECO:0000313" key="5">
    <source>
        <dbReference type="EMBL" id="EBN8517362.1"/>
    </source>
</evidence>
<evidence type="ECO:0000313" key="6">
    <source>
        <dbReference type="EMBL" id="EBO4484941.1"/>
    </source>
</evidence>
<dbReference type="PANTHER" id="PTHR43022">
    <property type="entry name" value="PROTEIN SMF"/>
    <property type="match status" value="1"/>
</dbReference>
<proteinExistence type="inferred from homology"/>
<dbReference type="EMBL" id="AAMOLN010000006">
    <property type="protein sequence ID" value="EDJ4847349.1"/>
    <property type="molecule type" value="Genomic_DNA"/>
</dbReference>
<evidence type="ECO:0000259" key="2">
    <source>
        <dbReference type="Pfam" id="PF02481"/>
    </source>
</evidence>
<dbReference type="EMBL" id="AAGGYX010000025">
    <property type="protein sequence ID" value="EBN8517362.1"/>
    <property type="molecule type" value="Genomic_DNA"/>
</dbReference>